<accession>A0AAJ0F8N9</accession>
<evidence type="ECO:0000313" key="4">
    <source>
        <dbReference type="Proteomes" id="UP001239445"/>
    </source>
</evidence>
<feature type="transmembrane region" description="Helical" evidence="2">
    <location>
        <begin position="6"/>
        <end position="28"/>
    </location>
</feature>
<protein>
    <submittedName>
        <fullName evidence="3">Uncharacterized protein</fullName>
    </submittedName>
</protein>
<dbReference type="EMBL" id="MU839840">
    <property type="protein sequence ID" value="KAK1752355.1"/>
    <property type="molecule type" value="Genomic_DNA"/>
</dbReference>
<sequence>MLFADIFVVGIVSFVWALISICVAVYLTDLARYEIPRRWPQFSQETRRTWVMLSAIFVLAVILWPAIFLWELAARHYAAGGQGCCVGCRPCISDEAYEDKGQSRRAAMVRLRDSSIAIEPPTPFQGMEASSAGESAERKDKDMTPAWPGKVALPTS</sequence>
<comment type="caution">
    <text evidence="3">The sequence shown here is derived from an EMBL/GenBank/DDBJ whole genome shotgun (WGS) entry which is preliminary data.</text>
</comment>
<evidence type="ECO:0000256" key="1">
    <source>
        <dbReference type="SAM" id="MobiDB-lite"/>
    </source>
</evidence>
<keyword evidence="2" id="KW-1133">Transmembrane helix</keyword>
<dbReference type="AlphaFoldDB" id="A0AAJ0F8N9"/>
<evidence type="ECO:0000313" key="3">
    <source>
        <dbReference type="EMBL" id="KAK1752355.1"/>
    </source>
</evidence>
<dbReference type="Proteomes" id="UP001239445">
    <property type="component" value="Unassembled WGS sequence"/>
</dbReference>
<reference evidence="3" key="1">
    <citation type="submission" date="2023-06" db="EMBL/GenBank/DDBJ databases">
        <title>Genome-scale phylogeny and comparative genomics of the fungal order Sordariales.</title>
        <authorList>
            <consortium name="Lawrence Berkeley National Laboratory"/>
            <person name="Hensen N."/>
            <person name="Bonometti L."/>
            <person name="Westerberg I."/>
            <person name="Brannstrom I.O."/>
            <person name="Guillou S."/>
            <person name="Cros-Aarteil S."/>
            <person name="Calhoun S."/>
            <person name="Haridas S."/>
            <person name="Kuo A."/>
            <person name="Mondo S."/>
            <person name="Pangilinan J."/>
            <person name="Riley R."/>
            <person name="Labutti K."/>
            <person name="Andreopoulos B."/>
            <person name="Lipzen A."/>
            <person name="Chen C."/>
            <person name="Yanf M."/>
            <person name="Daum C."/>
            <person name="Ng V."/>
            <person name="Clum A."/>
            <person name="Steindorff A."/>
            <person name="Ohm R."/>
            <person name="Martin F."/>
            <person name="Silar P."/>
            <person name="Natvig D."/>
            <person name="Lalanne C."/>
            <person name="Gautier V."/>
            <person name="Ament-Velasquez S.L."/>
            <person name="Kruys A."/>
            <person name="Hutchinson M.I."/>
            <person name="Powell A.J."/>
            <person name="Barry K."/>
            <person name="Miller A.N."/>
            <person name="Grigoriev I.V."/>
            <person name="Debuchy R."/>
            <person name="Gladieux P."/>
            <person name="Thoren M.H."/>
            <person name="Johannesson H."/>
        </authorList>
    </citation>
    <scope>NUCLEOTIDE SEQUENCE</scope>
    <source>
        <strain evidence="3">PSN4</strain>
    </source>
</reference>
<feature type="transmembrane region" description="Helical" evidence="2">
    <location>
        <begin position="49"/>
        <end position="70"/>
    </location>
</feature>
<keyword evidence="4" id="KW-1185">Reference proteome</keyword>
<gene>
    <name evidence="3" type="ORF">QBC47DRAFT_306295</name>
</gene>
<evidence type="ECO:0000256" key="2">
    <source>
        <dbReference type="SAM" id="Phobius"/>
    </source>
</evidence>
<name>A0AAJ0F8N9_9PEZI</name>
<feature type="region of interest" description="Disordered" evidence="1">
    <location>
        <begin position="115"/>
        <end position="156"/>
    </location>
</feature>
<organism evidence="3 4">
    <name type="scientific">Echria macrotheca</name>
    <dbReference type="NCBI Taxonomy" id="438768"/>
    <lineage>
        <taxon>Eukaryota</taxon>
        <taxon>Fungi</taxon>
        <taxon>Dikarya</taxon>
        <taxon>Ascomycota</taxon>
        <taxon>Pezizomycotina</taxon>
        <taxon>Sordariomycetes</taxon>
        <taxon>Sordariomycetidae</taxon>
        <taxon>Sordariales</taxon>
        <taxon>Schizotheciaceae</taxon>
        <taxon>Echria</taxon>
    </lineage>
</organism>
<keyword evidence="2" id="KW-0812">Transmembrane</keyword>
<keyword evidence="2" id="KW-0472">Membrane</keyword>
<proteinExistence type="predicted"/>